<dbReference type="EMBL" id="MU003703">
    <property type="protein sequence ID" value="KAF2808328.1"/>
    <property type="molecule type" value="Genomic_DNA"/>
</dbReference>
<dbReference type="OrthoDB" id="3795810at2759"/>
<evidence type="ECO:0000256" key="1">
    <source>
        <dbReference type="SAM" id="MobiDB-lite"/>
    </source>
</evidence>
<evidence type="ECO:0000313" key="2">
    <source>
        <dbReference type="EMBL" id="KAF2808328.1"/>
    </source>
</evidence>
<reference evidence="4" key="3">
    <citation type="submission" date="2025-04" db="UniProtKB">
        <authorList>
            <consortium name="RefSeq"/>
        </authorList>
    </citation>
    <scope>IDENTIFICATION</scope>
    <source>
        <strain evidence="4">CBS 304.34</strain>
    </source>
</reference>
<feature type="compositionally biased region" description="Basic and acidic residues" evidence="1">
    <location>
        <begin position="69"/>
        <end position="86"/>
    </location>
</feature>
<dbReference type="RefSeq" id="XP_033575292.1">
    <property type="nucleotide sequence ID" value="XM_033725783.1"/>
</dbReference>
<organism evidence="2">
    <name type="scientific">Mytilinidion resinicola</name>
    <dbReference type="NCBI Taxonomy" id="574789"/>
    <lineage>
        <taxon>Eukaryota</taxon>
        <taxon>Fungi</taxon>
        <taxon>Dikarya</taxon>
        <taxon>Ascomycota</taxon>
        <taxon>Pezizomycotina</taxon>
        <taxon>Dothideomycetes</taxon>
        <taxon>Pleosporomycetidae</taxon>
        <taxon>Mytilinidiales</taxon>
        <taxon>Mytilinidiaceae</taxon>
        <taxon>Mytilinidion</taxon>
    </lineage>
</organism>
<reference evidence="4" key="2">
    <citation type="submission" date="2020-04" db="EMBL/GenBank/DDBJ databases">
        <authorList>
            <consortium name="NCBI Genome Project"/>
        </authorList>
    </citation>
    <scope>NUCLEOTIDE SEQUENCE</scope>
    <source>
        <strain evidence="4">CBS 304.34</strain>
    </source>
</reference>
<feature type="region of interest" description="Disordered" evidence="1">
    <location>
        <begin position="63"/>
        <end position="96"/>
    </location>
</feature>
<name>A0A6A6YIE8_9PEZI</name>
<proteinExistence type="predicted"/>
<gene>
    <name evidence="2 4" type="ORF">BDZ99DRAFT_52318</name>
</gene>
<accession>A0A6A6YIE8</accession>
<evidence type="ECO:0000313" key="3">
    <source>
        <dbReference type="Proteomes" id="UP000504636"/>
    </source>
</evidence>
<reference evidence="2 4" key="1">
    <citation type="journal article" date="2020" name="Stud. Mycol.">
        <title>101 Dothideomycetes genomes: a test case for predicting lifestyles and emergence of pathogens.</title>
        <authorList>
            <person name="Haridas S."/>
            <person name="Albert R."/>
            <person name="Binder M."/>
            <person name="Bloem J."/>
            <person name="Labutti K."/>
            <person name="Salamov A."/>
            <person name="Andreopoulos B."/>
            <person name="Baker S."/>
            <person name="Barry K."/>
            <person name="Bills G."/>
            <person name="Bluhm B."/>
            <person name="Cannon C."/>
            <person name="Castanera R."/>
            <person name="Culley D."/>
            <person name="Daum C."/>
            <person name="Ezra D."/>
            <person name="Gonzalez J."/>
            <person name="Henrissat B."/>
            <person name="Kuo A."/>
            <person name="Liang C."/>
            <person name="Lipzen A."/>
            <person name="Lutzoni F."/>
            <person name="Magnuson J."/>
            <person name="Mondo S."/>
            <person name="Nolan M."/>
            <person name="Ohm R."/>
            <person name="Pangilinan J."/>
            <person name="Park H.-J."/>
            <person name="Ramirez L."/>
            <person name="Alfaro M."/>
            <person name="Sun H."/>
            <person name="Tritt A."/>
            <person name="Yoshinaga Y."/>
            <person name="Zwiers L.-H."/>
            <person name="Turgeon B."/>
            <person name="Goodwin S."/>
            <person name="Spatafora J."/>
            <person name="Crous P."/>
            <person name="Grigoriev I."/>
        </authorList>
    </citation>
    <scope>NUCLEOTIDE SEQUENCE</scope>
    <source>
        <strain evidence="2 4">CBS 304.34</strain>
    </source>
</reference>
<sequence length="180" mass="20321">MTGFDPYTAQKAAEAQLPQRTEAEKAAFEREEAAIVSYEADWDDWDGPIWPMGTVQVVLSTISRKGRGSSREDARDSDGRSLHRETSSNSTVGNNNRYDFRLGKYPGLVLYNYIPGADSESTSEKSLSHLTRLRKHQFSSASTLQLQFRLNHSQCCRKYSATYPPLGLCRQVFEILEGME</sequence>
<dbReference type="AlphaFoldDB" id="A0A6A6YIE8"/>
<keyword evidence="3" id="KW-1185">Reference proteome</keyword>
<evidence type="ECO:0000313" key="4">
    <source>
        <dbReference type="RefSeq" id="XP_033575292.1"/>
    </source>
</evidence>
<protein>
    <submittedName>
        <fullName evidence="2 4">Uncharacterized protein</fullName>
    </submittedName>
</protein>
<feature type="compositionally biased region" description="Polar residues" evidence="1">
    <location>
        <begin position="87"/>
        <end position="96"/>
    </location>
</feature>
<dbReference type="GeneID" id="54466676"/>
<feature type="region of interest" description="Disordered" evidence="1">
    <location>
        <begin position="1"/>
        <end position="26"/>
    </location>
</feature>
<dbReference type="Proteomes" id="UP000504636">
    <property type="component" value="Unplaced"/>
</dbReference>